<gene>
    <name evidence="1" type="ORF">CSKR_108657</name>
</gene>
<evidence type="ECO:0000313" key="2">
    <source>
        <dbReference type="Proteomes" id="UP000286415"/>
    </source>
</evidence>
<proteinExistence type="predicted"/>
<name>A0A8T1MMW5_CLOSI</name>
<sequence>MYQIIRLTILSVRPWDCGDAKRKQLNTKICSLYRSGRSHLTVAQKNNLTWFVSMSNTRHLMQMVAAYTKLMESVKCTSTGQTNRSGC</sequence>
<accession>A0A8T1MMW5</accession>
<reference evidence="1 2" key="2">
    <citation type="journal article" date="2021" name="Genomics">
        <title>High-quality reference genome for Clonorchis sinensis.</title>
        <authorList>
            <person name="Young N.D."/>
            <person name="Stroehlein A.J."/>
            <person name="Kinkar L."/>
            <person name="Wang T."/>
            <person name="Sohn W.M."/>
            <person name="Chang B.C.H."/>
            <person name="Kaur P."/>
            <person name="Weisz D."/>
            <person name="Dudchenko O."/>
            <person name="Aiden E.L."/>
            <person name="Korhonen P.K."/>
            <person name="Gasser R.B."/>
        </authorList>
    </citation>
    <scope>NUCLEOTIDE SEQUENCE [LARGE SCALE GENOMIC DNA]</scope>
    <source>
        <strain evidence="1">Cs-k2</strain>
    </source>
</reference>
<comment type="caution">
    <text evidence="1">The sequence shown here is derived from an EMBL/GenBank/DDBJ whole genome shotgun (WGS) entry which is preliminary data.</text>
</comment>
<evidence type="ECO:0000313" key="1">
    <source>
        <dbReference type="EMBL" id="KAG5450175.1"/>
    </source>
</evidence>
<protein>
    <submittedName>
        <fullName evidence="1">Uncharacterized protein</fullName>
    </submittedName>
</protein>
<dbReference type="EMBL" id="NIRI02000042">
    <property type="protein sequence ID" value="KAG5450175.1"/>
    <property type="molecule type" value="Genomic_DNA"/>
</dbReference>
<reference evidence="1 2" key="1">
    <citation type="journal article" date="2018" name="Biotechnol. Adv.">
        <title>Improved genomic resources and new bioinformatic workflow for the carcinogenic parasite Clonorchis sinensis: Biotechnological implications.</title>
        <authorList>
            <person name="Wang D."/>
            <person name="Korhonen P.K."/>
            <person name="Gasser R.B."/>
            <person name="Young N.D."/>
        </authorList>
    </citation>
    <scope>NUCLEOTIDE SEQUENCE [LARGE SCALE GENOMIC DNA]</scope>
    <source>
        <strain evidence="1">Cs-k2</strain>
    </source>
</reference>
<dbReference type="Proteomes" id="UP000286415">
    <property type="component" value="Unassembled WGS sequence"/>
</dbReference>
<keyword evidence="2" id="KW-1185">Reference proteome</keyword>
<organism evidence="1 2">
    <name type="scientific">Clonorchis sinensis</name>
    <name type="common">Chinese liver fluke</name>
    <dbReference type="NCBI Taxonomy" id="79923"/>
    <lineage>
        <taxon>Eukaryota</taxon>
        <taxon>Metazoa</taxon>
        <taxon>Spiralia</taxon>
        <taxon>Lophotrochozoa</taxon>
        <taxon>Platyhelminthes</taxon>
        <taxon>Trematoda</taxon>
        <taxon>Digenea</taxon>
        <taxon>Opisthorchiida</taxon>
        <taxon>Opisthorchiata</taxon>
        <taxon>Opisthorchiidae</taxon>
        <taxon>Clonorchis</taxon>
    </lineage>
</organism>